<feature type="region of interest" description="Disordered" evidence="1">
    <location>
        <begin position="45"/>
        <end position="92"/>
    </location>
</feature>
<evidence type="ECO:0000313" key="3">
    <source>
        <dbReference type="Proteomes" id="UP001605036"/>
    </source>
</evidence>
<evidence type="ECO:0000256" key="1">
    <source>
        <dbReference type="SAM" id="MobiDB-lite"/>
    </source>
</evidence>
<evidence type="ECO:0000313" key="2">
    <source>
        <dbReference type="EMBL" id="KAL2622447.1"/>
    </source>
</evidence>
<feature type="compositionally biased region" description="Basic residues" evidence="1">
    <location>
        <begin position="66"/>
        <end position="78"/>
    </location>
</feature>
<organism evidence="2 3">
    <name type="scientific">Riccia fluitans</name>
    <dbReference type="NCBI Taxonomy" id="41844"/>
    <lineage>
        <taxon>Eukaryota</taxon>
        <taxon>Viridiplantae</taxon>
        <taxon>Streptophyta</taxon>
        <taxon>Embryophyta</taxon>
        <taxon>Marchantiophyta</taxon>
        <taxon>Marchantiopsida</taxon>
        <taxon>Marchantiidae</taxon>
        <taxon>Marchantiales</taxon>
        <taxon>Ricciaceae</taxon>
        <taxon>Riccia</taxon>
    </lineage>
</organism>
<gene>
    <name evidence="2" type="ORF">R1flu_002652</name>
</gene>
<reference evidence="2 3" key="1">
    <citation type="submission" date="2024-09" db="EMBL/GenBank/DDBJ databases">
        <title>Chromosome-scale assembly of Riccia fluitans.</title>
        <authorList>
            <person name="Paukszto L."/>
            <person name="Sawicki J."/>
            <person name="Karawczyk K."/>
            <person name="Piernik-Szablinska J."/>
            <person name="Szczecinska M."/>
            <person name="Mazdziarz M."/>
        </authorList>
    </citation>
    <scope>NUCLEOTIDE SEQUENCE [LARGE SCALE GENOMIC DNA]</scope>
    <source>
        <strain evidence="2">Rf_01</strain>
        <tissue evidence="2">Aerial parts of the thallus</tissue>
    </source>
</reference>
<name>A0ABD1Y9P6_9MARC</name>
<feature type="compositionally biased region" description="Polar residues" evidence="1">
    <location>
        <begin position="46"/>
        <end position="65"/>
    </location>
</feature>
<sequence>MQKSQQKAAGAIGEFQLDLEKAQSVSKESTRMGIRHNFRIAVNRGKSWQTSTLQPPTVDRSSIRVSRSKHHQKLHHEARRLEHESTFDVKVH</sequence>
<dbReference type="EMBL" id="JBHFFA010000006">
    <property type="protein sequence ID" value="KAL2622447.1"/>
    <property type="molecule type" value="Genomic_DNA"/>
</dbReference>
<dbReference type="AlphaFoldDB" id="A0ABD1Y9P6"/>
<feature type="compositionally biased region" description="Basic and acidic residues" evidence="1">
    <location>
        <begin position="79"/>
        <end position="92"/>
    </location>
</feature>
<accession>A0ABD1Y9P6</accession>
<comment type="caution">
    <text evidence="2">The sequence shown here is derived from an EMBL/GenBank/DDBJ whole genome shotgun (WGS) entry which is preliminary data.</text>
</comment>
<dbReference type="Proteomes" id="UP001605036">
    <property type="component" value="Unassembled WGS sequence"/>
</dbReference>
<keyword evidence="3" id="KW-1185">Reference proteome</keyword>
<proteinExistence type="predicted"/>
<protein>
    <submittedName>
        <fullName evidence="2">Uncharacterized protein</fullName>
    </submittedName>
</protein>